<gene>
    <name evidence="3" type="ORF">EDC27_2788</name>
</gene>
<dbReference type="AlphaFoldDB" id="A0A3N1UFY2"/>
<dbReference type="Gene3D" id="3.20.20.450">
    <property type="entry name" value="EAL domain"/>
    <property type="match status" value="1"/>
</dbReference>
<dbReference type="Gene3D" id="1.10.3210.10">
    <property type="entry name" value="Hypothetical protein af1432"/>
    <property type="match status" value="1"/>
</dbReference>
<dbReference type="Proteomes" id="UP000276223">
    <property type="component" value="Unassembled WGS sequence"/>
</dbReference>
<reference evidence="3 4" key="1">
    <citation type="submission" date="2018-11" db="EMBL/GenBank/DDBJ databases">
        <title>Genomic Encyclopedia of Type Strains, Phase IV (KMG-IV): sequencing the most valuable type-strain genomes for metagenomic binning, comparative biology and taxonomic classification.</title>
        <authorList>
            <person name="Goeker M."/>
        </authorList>
    </citation>
    <scope>NUCLEOTIDE SEQUENCE [LARGE SCALE GENOMIC DNA]</scope>
    <source>
        <strain evidence="3 4">DSM 22027</strain>
    </source>
</reference>
<dbReference type="InterPro" id="IPR035919">
    <property type="entry name" value="EAL_sf"/>
</dbReference>
<evidence type="ECO:0000313" key="4">
    <source>
        <dbReference type="Proteomes" id="UP000276223"/>
    </source>
</evidence>
<evidence type="ECO:0000259" key="2">
    <source>
        <dbReference type="PROSITE" id="PS51833"/>
    </source>
</evidence>
<dbReference type="EMBL" id="RJVA01000015">
    <property type="protein sequence ID" value="ROQ90174.1"/>
    <property type="molecule type" value="Genomic_DNA"/>
</dbReference>
<dbReference type="SMART" id="SM00052">
    <property type="entry name" value="EAL"/>
    <property type="match status" value="1"/>
</dbReference>
<dbReference type="SUPFAM" id="SSF109604">
    <property type="entry name" value="HD-domain/PDEase-like"/>
    <property type="match status" value="1"/>
</dbReference>
<dbReference type="Pfam" id="PF08668">
    <property type="entry name" value="HDOD"/>
    <property type="match status" value="1"/>
</dbReference>
<feature type="region of interest" description="Disordered" evidence="1">
    <location>
        <begin position="1"/>
        <end position="20"/>
    </location>
</feature>
<evidence type="ECO:0000256" key="1">
    <source>
        <dbReference type="SAM" id="MobiDB-lite"/>
    </source>
</evidence>
<organism evidence="3 4">
    <name type="scientific">Desulfosoma caldarium</name>
    <dbReference type="NCBI Taxonomy" id="610254"/>
    <lineage>
        <taxon>Bacteria</taxon>
        <taxon>Pseudomonadati</taxon>
        <taxon>Thermodesulfobacteriota</taxon>
        <taxon>Syntrophobacteria</taxon>
        <taxon>Syntrophobacterales</taxon>
        <taxon>Syntrophobacteraceae</taxon>
        <taxon>Desulfosoma</taxon>
    </lineage>
</organism>
<name>A0A3N1UFY2_9BACT</name>
<dbReference type="PANTHER" id="PTHR33525:SF4">
    <property type="entry name" value="CYCLIC DI-GMP PHOSPHODIESTERASE CDGJ"/>
    <property type="match status" value="1"/>
</dbReference>
<evidence type="ECO:0000313" key="3">
    <source>
        <dbReference type="EMBL" id="ROQ90174.1"/>
    </source>
</evidence>
<dbReference type="InterPro" id="IPR052340">
    <property type="entry name" value="RNase_Y/CdgJ"/>
</dbReference>
<keyword evidence="4" id="KW-1185">Reference proteome</keyword>
<comment type="caution">
    <text evidence="3">The sequence shown here is derived from an EMBL/GenBank/DDBJ whole genome shotgun (WGS) entry which is preliminary data.</text>
</comment>
<dbReference type="InterPro" id="IPR014408">
    <property type="entry name" value="dGMP_Pdiesterase_EAL/HD-GYP"/>
</dbReference>
<dbReference type="InterPro" id="IPR013976">
    <property type="entry name" value="HDOD"/>
</dbReference>
<dbReference type="PANTHER" id="PTHR33525">
    <property type="match status" value="1"/>
</dbReference>
<sequence length="439" mass="50083">MLIREAKTPPSSPAPRKAHTMKSPNALLNLMGSVESFIARQPIFDRRLQVYGYEILYRAAFQDQEAHFHDGDEASVSVIQNLFFTMGTELFAGGRKAFVNFTENLLLQEAPYLLPKEWAVIEILESVKPTPAVHKACRRLKDSGYLLALDDVIVLTDSHCGLLDLVDIVKVDFQETSPAAQERIARDLHSRVPHLLAEKTETREEFYKGLEAGYTLFQGYFFSRPVIIQRKDVPVFKFNALKLIAELNRPDLDMESLHNVIKRDPALVYKLLRYINSAFFGLRHRVTSIRHALALLGEREIRKWAILSVFSRLTTKQPNELLKLSLTRARFLELLADLMGMGAQKDQLFLMGIFSVMDTLLSRPLDEALEELPLDEAIKAALLGSMNPQRVLYEIVLGYEQAKWDTLSRIGSELHLDPSALTARYLQAVEWTERVFRVQ</sequence>
<proteinExistence type="predicted"/>
<accession>A0A3N1UFY2</accession>
<dbReference type="PROSITE" id="PS51833">
    <property type="entry name" value="HDOD"/>
    <property type="match status" value="1"/>
</dbReference>
<dbReference type="SUPFAM" id="SSF141868">
    <property type="entry name" value="EAL domain-like"/>
    <property type="match status" value="1"/>
</dbReference>
<feature type="domain" description="HDOD" evidence="2">
    <location>
        <begin position="233"/>
        <end position="420"/>
    </location>
</feature>
<protein>
    <submittedName>
        <fullName evidence="3">Diguanylate phosphodiesterase</fullName>
    </submittedName>
</protein>
<dbReference type="InterPro" id="IPR001633">
    <property type="entry name" value="EAL_dom"/>
</dbReference>
<dbReference type="PIRSF" id="PIRSF003180">
    <property type="entry name" value="DiGMPpdiest_YuxH"/>
    <property type="match status" value="1"/>
</dbReference>